<name>A0AAN9TJ35_9HEMI</name>
<sequence length="129" mass="14346">MQNISSEMEELGAVGARCGDGHERRIRRRTHQCELRKRCVVTIMTMIATFLAHSLEANLTSVITIMTSDTNFVIDNETFVSVSTYNLGSRYFLLILTLEIPGFTRLLKGPGGVVYDTTRVTSKKTGGVE</sequence>
<dbReference type="Proteomes" id="UP001367676">
    <property type="component" value="Unassembled WGS sequence"/>
</dbReference>
<proteinExistence type="predicted"/>
<accession>A0AAN9TJ35</accession>
<gene>
    <name evidence="1" type="ORF">V9T40_009901</name>
</gene>
<reference evidence="1 2" key="1">
    <citation type="submission" date="2024-03" db="EMBL/GenBank/DDBJ databases">
        <title>Adaptation during the transition from Ophiocordyceps entomopathogen to insect associate is accompanied by gene loss and intensified selection.</title>
        <authorList>
            <person name="Ward C.M."/>
            <person name="Onetto C.A."/>
            <person name="Borneman A.R."/>
        </authorList>
    </citation>
    <scope>NUCLEOTIDE SEQUENCE [LARGE SCALE GENOMIC DNA]</scope>
    <source>
        <strain evidence="1">AWRI1</strain>
        <tissue evidence="1">Single Adult Female</tissue>
    </source>
</reference>
<protein>
    <submittedName>
        <fullName evidence="1">Uncharacterized protein</fullName>
    </submittedName>
</protein>
<evidence type="ECO:0000313" key="1">
    <source>
        <dbReference type="EMBL" id="KAK7597676.1"/>
    </source>
</evidence>
<organism evidence="1 2">
    <name type="scientific">Parthenolecanium corni</name>
    <dbReference type="NCBI Taxonomy" id="536013"/>
    <lineage>
        <taxon>Eukaryota</taxon>
        <taxon>Metazoa</taxon>
        <taxon>Ecdysozoa</taxon>
        <taxon>Arthropoda</taxon>
        <taxon>Hexapoda</taxon>
        <taxon>Insecta</taxon>
        <taxon>Pterygota</taxon>
        <taxon>Neoptera</taxon>
        <taxon>Paraneoptera</taxon>
        <taxon>Hemiptera</taxon>
        <taxon>Sternorrhyncha</taxon>
        <taxon>Coccoidea</taxon>
        <taxon>Coccidae</taxon>
        <taxon>Parthenolecanium</taxon>
    </lineage>
</organism>
<keyword evidence="2" id="KW-1185">Reference proteome</keyword>
<dbReference type="AlphaFoldDB" id="A0AAN9TJ35"/>
<evidence type="ECO:0000313" key="2">
    <source>
        <dbReference type="Proteomes" id="UP001367676"/>
    </source>
</evidence>
<comment type="caution">
    <text evidence="1">The sequence shown here is derived from an EMBL/GenBank/DDBJ whole genome shotgun (WGS) entry which is preliminary data.</text>
</comment>
<dbReference type="EMBL" id="JBBCAQ010000017">
    <property type="protein sequence ID" value="KAK7597676.1"/>
    <property type="molecule type" value="Genomic_DNA"/>
</dbReference>